<accession>A0A5P9JUE0</accession>
<feature type="compositionally biased region" description="Basic residues" evidence="1">
    <location>
        <begin position="1"/>
        <end position="11"/>
    </location>
</feature>
<evidence type="ECO:0000256" key="1">
    <source>
        <dbReference type="SAM" id="MobiDB-lite"/>
    </source>
</evidence>
<evidence type="ECO:0000313" key="3">
    <source>
        <dbReference type="Proteomes" id="UP000325614"/>
    </source>
</evidence>
<proteinExistence type="predicted"/>
<reference evidence="2 3" key="1">
    <citation type="submission" date="2019-10" db="EMBL/GenBank/DDBJ databases">
        <title>Isolation, Identification of Microvirga thermotolerans HR1, a novel thermophilic bacterium and Comparative Genomics of the genus Microvirga.</title>
        <authorList>
            <person name="Li J."/>
            <person name="Zhang W."/>
            <person name="Lin M."/>
            <person name="Wang J."/>
        </authorList>
    </citation>
    <scope>NUCLEOTIDE SEQUENCE [LARGE SCALE GENOMIC DNA]</scope>
    <source>
        <strain evidence="2 3">HR1</strain>
    </source>
</reference>
<sequence>MTRSQERHRRTDRPPSVRPRGGGRRRHSRRGSGGCEITGKDTPASGHRGQGGRHRRGERRSGGIAEPDIAEGMRKACEGAIPAGSFAGMVAFAMSQPNREPARP</sequence>
<protein>
    <submittedName>
        <fullName evidence="2">Uncharacterized protein</fullName>
    </submittedName>
</protein>
<dbReference type="EMBL" id="CP045423">
    <property type="protein sequence ID" value="QFU16043.1"/>
    <property type="molecule type" value="Genomic_DNA"/>
</dbReference>
<gene>
    <name evidence="2" type="ORF">GDR74_07280</name>
</gene>
<feature type="compositionally biased region" description="Basic residues" evidence="1">
    <location>
        <begin position="21"/>
        <end position="30"/>
    </location>
</feature>
<dbReference type="Proteomes" id="UP000325614">
    <property type="component" value="Chromosome"/>
</dbReference>
<keyword evidence="3" id="KW-1185">Reference proteome</keyword>
<organism evidence="2 3">
    <name type="scientific">Microvirga thermotolerans</name>
    <dbReference type="NCBI Taxonomy" id="2651334"/>
    <lineage>
        <taxon>Bacteria</taxon>
        <taxon>Pseudomonadati</taxon>
        <taxon>Pseudomonadota</taxon>
        <taxon>Alphaproteobacteria</taxon>
        <taxon>Hyphomicrobiales</taxon>
        <taxon>Methylobacteriaceae</taxon>
        <taxon>Microvirga</taxon>
    </lineage>
</organism>
<feature type="region of interest" description="Disordered" evidence="1">
    <location>
        <begin position="1"/>
        <end position="70"/>
    </location>
</feature>
<dbReference type="AlphaFoldDB" id="A0A5P9JUE0"/>
<evidence type="ECO:0000313" key="2">
    <source>
        <dbReference type="EMBL" id="QFU16043.1"/>
    </source>
</evidence>
<dbReference type="KEGG" id="mico:GDR74_07280"/>
<name>A0A5P9JUE0_9HYPH</name>